<keyword evidence="10 17" id="KW-0460">Magnesium</keyword>
<dbReference type="PROSITE" id="PS00379">
    <property type="entry name" value="CDP_ALCOHOL_P_TRANSF"/>
    <property type="match status" value="1"/>
</dbReference>
<dbReference type="EC" id="2.7.8.-" evidence="17"/>
<feature type="binding site" evidence="17">
    <location>
        <position position="72"/>
    </location>
    <ligand>
        <name>Mg(2+)</name>
        <dbReference type="ChEBI" id="CHEBI:18420"/>
        <label>1</label>
    </ligand>
</feature>
<evidence type="ECO:0000256" key="10">
    <source>
        <dbReference type="ARBA" id="ARBA00022842"/>
    </source>
</evidence>
<feature type="binding site" evidence="17">
    <location>
        <position position="94"/>
    </location>
    <ligand>
        <name>Mg(2+)</name>
        <dbReference type="ChEBI" id="CHEBI:18420"/>
        <label>2</label>
    </ligand>
</feature>
<proteinExistence type="inferred from homology"/>
<dbReference type="InterPro" id="IPR000462">
    <property type="entry name" value="CDP-OH_P_trans"/>
</dbReference>
<feature type="active site" description="Proton acceptor" evidence="17">
    <location>
        <position position="94"/>
    </location>
</feature>
<feature type="binding site" evidence="17">
    <location>
        <begin position="32"/>
        <end position="35"/>
    </location>
    <ligand>
        <name>a CDP-1,2-diacyl-sn-glycerol</name>
        <dbReference type="ChEBI" id="CHEBI:58332"/>
    </ligand>
</feature>
<evidence type="ECO:0000256" key="7">
    <source>
        <dbReference type="ARBA" id="ARBA00022679"/>
    </source>
</evidence>
<feature type="transmembrane region" description="Helical" evidence="17">
    <location>
        <begin position="29"/>
        <end position="49"/>
    </location>
</feature>
<comment type="subunit">
    <text evidence="5 17">Homodimer.</text>
</comment>
<dbReference type="NCBIfam" id="NF045883">
    <property type="entry name" value="PIPSynth"/>
    <property type="match status" value="1"/>
</dbReference>
<evidence type="ECO:0000256" key="11">
    <source>
        <dbReference type="ARBA" id="ARBA00022989"/>
    </source>
</evidence>
<feature type="binding site" evidence="17">
    <location>
        <position position="90"/>
    </location>
    <ligand>
        <name>Mg(2+)</name>
        <dbReference type="ChEBI" id="CHEBI:18420"/>
        <label>2</label>
    </ligand>
</feature>
<evidence type="ECO:0000256" key="14">
    <source>
        <dbReference type="ARBA" id="ARBA00024082"/>
    </source>
</evidence>
<feature type="binding site" evidence="17">
    <location>
        <position position="83"/>
    </location>
    <ligand>
        <name>a CDP-1,2-diacyl-sn-glycerol</name>
        <dbReference type="ChEBI" id="CHEBI:58332"/>
    </ligand>
</feature>
<evidence type="ECO:0000256" key="3">
    <source>
        <dbReference type="ARBA" id="ARBA00005189"/>
    </source>
</evidence>
<dbReference type="Proteomes" id="UP000612899">
    <property type="component" value="Unassembled WGS sequence"/>
</dbReference>
<keyword evidence="6 17" id="KW-1003">Cell membrane</keyword>
<evidence type="ECO:0000313" key="20">
    <source>
        <dbReference type="Proteomes" id="UP000612899"/>
    </source>
</evidence>
<comment type="function">
    <text evidence="17">Catalyzes the conjugation of the 1'-hydroxyl group of D-myo-inositol-3-phosphate (also named L-myo-inositol-1-phosphate) with a lipid tail of cytidine diphosphate diacylglycerol (CDP-DAG), forming phosphatidylinositol phosphate (PIP) and CMP. PIP is a precursor of phosphatidylinositol (PI) which is an essential lipid required for cell wall formation.</text>
</comment>
<comment type="similarity">
    <text evidence="4 17 18">Belongs to the CDP-alcohol phosphatidyltransferase class-I family.</text>
</comment>
<feature type="transmembrane region" description="Helical" evidence="17">
    <location>
        <begin position="176"/>
        <end position="194"/>
    </location>
</feature>
<sequence>MAKILGVTVKAATARLLDPLGQALLRAGISPNAVTVVGTLGVVVGSIFLAARGRFWEAVLVITLCGLTDVMDGSMARARGTVSRYGALLDSTMDRVADGAIFSALIWWFAFSGDKPTVLAALICLVSGQVVSYVKARAEGLGMSCQVGLVERAERLIIVGVGALITAFGPDWGLPVALWIVAVGSIFTVGQRMWHVAAQERQKS</sequence>
<keyword evidence="20" id="KW-1185">Reference proteome</keyword>
<comment type="caution">
    <text evidence="19">The sequence shown here is derived from an EMBL/GenBank/DDBJ whole genome shotgun (WGS) entry which is preliminary data.</text>
</comment>
<protein>
    <recommendedName>
        <fullName evidence="14 17">Phosphatidylinositol phosphate synthase</fullName>
        <shortName evidence="17">PIP synthase</shortName>
        <ecNumber evidence="17">2.7.8.-</ecNumber>
    </recommendedName>
    <alternativeName>
        <fullName evidence="15 17">CDP-diacylglycerol--D-myo-inositol-3-phosphate 3-phosphatidyltransferase</fullName>
    </alternativeName>
</protein>
<comment type="pathway">
    <text evidence="2 17">Phospholipid metabolism; phosphatidylinositol phosphate biosynthesis.</text>
</comment>
<dbReference type="UniPathway" id="UPA00220"/>
<dbReference type="Gene3D" id="1.20.120.1760">
    <property type="match status" value="1"/>
</dbReference>
<feature type="binding site" evidence="17">
    <location>
        <position position="77"/>
    </location>
    <ligand>
        <name>a CDP-1,2-diacyl-sn-glycerol</name>
        <dbReference type="ChEBI" id="CHEBI:58332"/>
    </ligand>
</feature>
<gene>
    <name evidence="19" type="ORF">Rhe02_44180</name>
</gene>
<feature type="binding site" evidence="17">
    <location>
        <position position="73"/>
    </location>
    <ligand>
        <name>a CDP-1,2-diacyl-sn-glycerol</name>
        <dbReference type="ChEBI" id="CHEBI:58332"/>
    </ligand>
</feature>
<dbReference type="HAMAP" id="MF_02241">
    <property type="entry name" value="PIP_synthase"/>
    <property type="match status" value="1"/>
</dbReference>
<dbReference type="AlphaFoldDB" id="A0A8J3QB43"/>
<keyword evidence="17" id="KW-0443">Lipid metabolism</keyword>
<dbReference type="GO" id="GO:0005886">
    <property type="term" value="C:plasma membrane"/>
    <property type="evidence" value="ECO:0007669"/>
    <property type="project" value="UniProtKB-SubCell"/>
</dbReference>
<evidence type="ECO:0000256" key="6">
    <source>
        <dbReference type="ARBA" id="ARBA00022475"/>
    </source>
</evidence>
<organism evidence="19 20">
    <name type="scientific">Rhizocola hellebori</name>
    <dbReference type="NCBI Taxonomy" id="1392758"/>
    <lineage>
        <taxon>Bacteria</taxon>
        <taxon>Bacillati</taxon>
        <taxon>Actinomycetota</taxon>
        <taxon>Actinomycetes</taxon>
        <taxon>Micromonosporales</taxon>
        <taxon>Micromonosporaceae</taxon>
        <taxon>Rhizocola</taxon>
    </lineage>
</organism>
<feature type="binding site" evidence="17">
    <location>
        <position position="69"/>
    </location>
    <ligand>
        <name>Mg(2+)</name>
        <dbReference type="ChEBI" id="CHEBI:18420"/>
        <label>2</label>
    </ligand>
</feature>
<comment type="pathway">
    <text evidence="3">Lipid metabolism.</text>
</comment>
<dbReference type="GO" id="GO:0008654">
    <property type="term" value="P:phospholipid biosynthetic process"/>
    <property type="evidence" value="ECO:0007669"/>
    <property type="project" value="UniProtKB-UniRule"/>
</dbReference>
<evidence type="ECO:0000256" key="13">
    <source>
        <dbReference type="ARBA" id="ARBA00023935"/>
    </source>
</evidence>
<evidence type="ECO:0000256" key="4">
    <source>
        <dbReference type="ARBA" id="ARBA00010441"/>
    </source>
</evidence>
<keyword evidence="7 17" id="KW-0808">Transferase</keyword>
<dbReference type="GO" id="GO:0016780">
    <property type="term" value="F:phosphotransferase activity, for other substituted phosphate groups"/>
    <property type="evidence" value="ECO:0007669"/>
    <property type="project" value="UniProtKB-UniRule"/>
</dbReference>
<keyword evidence="17" id="KW-0444">Lipid biosynthesis</keyword>
<dbReference type="GO" id="GO:0000287">
    <property type="term" value="F:magnesium ion binding"/>
    <property type="evidence" value="ECO:0007669"/>
    <property type="project" value="UniProtKB-UniRule"/>
</dbReference>
<comment type="catalytic activity">
    <reaction evidence="16 17">
        <text>a CDP-1,2-diacyl-sn-glycerol + 1D-myo-inositol 3-phosphate = a 1,2-diacyl-sn-glycero-3-phospho-(1D-myo-inositol-3-phosphate) + CMP + H(+)</text>
        <dbReference type="Rhea" id="RHEA:60504"/>
        <dbReference type="ChEBI" id="CHEBI:15378"/>
        <dbReference type="ChEBI" id="CHEBI:58088"/>
        <dbReference type="ChEBI" id="CHEBI:58332"/>
        <dbReference type="ChEBI" id="CHEBI:58401"/>
        <dbReference type="ChEBI" id="CHEBI:60377"/>
    </reaction>
</comment>
<evidence type="ECO:0000313" key="19">
    <source>
        <dbReference type="EMBL" id="GIH06351.1"/>
    </source>
</evidence>
<comment type="caution">
    <text evidence="17">Lacks conserved residue(s) required for the propagation of feature annotation.</text>
</comment>
<evidence type="ECO:0000256" key="15">
    <source>
        <dbReference type="ARBA" id="ARBA00033137"/>
    </source>
</evidence>
<dbReference type="EMBL" id="BONY01000026">
    <property type="protein sequence ID" value="GIH06351.1"/>
    <property type="molecule type" value="Genomic_DNA"/>
</dbReference>
<keyword evidence="11 17" id="KW-1133">Transmembrane helix</keyword>
<keyword evidence="9 17" id="KW-0479">Metal-binding</keyword>
<evidence type="ECO:0000256" key="17">
    <source>
        <dbReference type="HAMAP-Rule" id="MF_02241"/>
    </source>
</evidence>
<comment type="subcellular location">
    <subcellularLocation>
        <location evidence="1 17">Cell membrane</location>
        <topology evidence="1 17">Multi-pass membrane protein</topology>
    </subcellularLocation>
</comment>
<name>A0A8J3QB43_9ACTN</name>
<dbReference type="RefSeq" id="WP_239123975.1">
    <property type="nucleotide sequence ID" value="NZ_BONY01000026.1"/>
</dbReference>
<evidence type="ECO:0000256" key="16">
    <source>
        <dbReference type="ARBA" id="ARBA00048865"/>
    </source>
</evidence>
<dbReference type="Pfam" id="PF01066">
    <property type="entry name" value="CDP-OH_P_transf"/>
    <property type="match status" value="1"/>
</dbReference>
<feature type="binding site" evidence="17">
    <location>
        <position position="90"/>
    </location>
    <ligand>
        <name>Mg(2+)</name>
        <dbReference type="ChEBI" id="CHEBI:18420"/>
        <label>1</label>
    </ligand>
</feature>
<keyword evidence="8 17" id="KW-0812">Transmembrane</keyword>
<dbReference type="InterPro" id="IPR048254">
    <property type="entry name" value="CDP_ALCOHOL_P_TRANSF_CS"/>
</dbReference>
<reference evidence="19" key="1">
    <citation type="submission" date="2021-01" db="EMBL/GenBank/DDBJ databases">
        <title>Whole genome shotgun sequence of Rhizocola hellebori NBRC 109834.</title>
        <authorList>
            <person name="Komaki H."/>
            <person name="Tamura T."/>
        </authorList>
    </citation>
    <scope>NUCLEOTIDE SEQUENCE</scope>
    <source>
        <strain evidence="19">NBRC 109834</strain>
    </source>
</reference>
<evidence type="ECO:0000256" key="8">
    <source>
        <dbReference type="ARBA" id="ARBA00022692"/>
    </source>
</evidence>
<evidence type="ECO:0000256" key="5">
    <source>
        <dbReference type="ARBA" id="ARBA00011738"/>
    </source>
</evidence>
<dbReference type="InterPro" id="IPR044268">
    <property type="entry name" value="PIP_synthase_PgsA1"/>
</dbReference>
<keyword evidence="17" id="KW-0594">Phospholipid biosynthesis</keyword>
<comment type="cofactor">
    <cofactor evidence="17">
        <name>Mg(2+)</name>
        <dbReference type="ChEBI" id="CHEBI:18420"/>
    </cofactor>
    <text evidence="17">Contains a di-nuclear catalytic Mg(2+) center.</text>
</comment>
<feature type="binding site" evidence="17">
    <location>
        <position position="69"/>
    </location>
    <ligand>
        <name>Mg(2+)</name>
        <dbReference type="ChEBI" id="CHEBI:18420"/>
        <label>1</label>
    </ligand>
</feature>
<evidence type="ECO:0000256" key="9">
    <source>
        <dbReference type="ARBA" id="ARBA00022723"/>
    </source>
</evidence>
<comment type="catalytic activity">
    <reaction evidence="13 17">
        <text>1,2-di-(9Z-octadecenoyl)-sn-glycero-3-cytidine-5'-diphosphate + 1D-myo-inositol 3-phosphate = 1,2-di-(9Z-octadecenoyl)-sn-glycero-3-phospho-(1D-myo-inositol-3-phosphate) + CMP + H(+)</text>
        <dbReference type="Rhea" id="RHEA:61216"/>
        <dbReference type="ChEBI" id="CHEBI:15378"/>
        <dbReference type="ChEBI" id="CHEBI:58401"/>
        <dbReference type="ChEBI" id="CHEBI:60377"/>
        <dbReference type="ChEBI" id="CHEBI:85356"/>
        <dbReference type="ChEBI" id="CHEBI:144472"/>
    </reaction>
</comment>
<feature type="transmembrane region" description="Helical" evidence="17">
    <location>
        <begin position="117"/>
        <end position="134"/>
    </location>
</feature>
<evidence type="ECO:0000256" key="2">
    <source>
        <dbReference type="ARBA" id="ARBA00004805"/>
    </source>
</evidence>
<evidence type="ECO:0000256" key="12">
    <source>
        <dbReference type="ARBA" id="ARBA00023136"/>
    </source>
</evidence>
<dbReference type="InterPro" id="IPR043130">
    <property type="entry name" value="CDP-OH_PTrfase_TM_dom"/>
</dbReference>
<keyword evidence="17" id="KW-1208">Phospholipid metabolism</keyword>
<evidence type="ECO:0000256" key="1">
    <source>
        <dbReference type="ARBA" id="ARBA00004651"/>
    </source>
</evidence>
<keyword evidence="12 17" id="KW-0472">Membrane</keyword>
<evidence type="ECO:0000256" key="18">
    <source>
        <dbReference type="RuleBase" id="RU003750"/>
    </source>
</evidence>
<feature type="transmembrane region" description="Helical" evidence="17">
    <location>
        <begin position="155"/>
        <end position="170"/>
    </location>
</feature>
<accession>A0A8J3QB43</accession>